<feature type="compositionally biased region" description="Polar residues" evidence="2">
    <location>
        <begin position="376"/>
        <end position="389"/>
    </location>
</feature>
<feature type="compositionally biased region" description="Basic and acidic residues" evidence="2">
    <location>
        <begin position="298"/>
        <end position="319"/>
    </location>
</feature>
<dbReference type="GO" id="GO:0008104">
    <property type="term" value="P:intracellular protein localization"/>
    <property type="evidence" value="ECO:0000318"/>
    <property type="project" value="GO_Central"/>
</dbReference>
<evidence type="ECO:0000313" key="3">
    <source>
        <dbReference type="EMBL" id="EEF33240.1"/>
    </source>
</evidence>
<dbReference type="FunCoup" id="B9ST08">
    <property type="interactions" value="621"/>
</dbReference>
<feature type="region of interest" description="Disordered" evidence="2">
    <location>
        <begin position="370"/>
        <end position="448"/>
    </location>
</feature>
<dbReference type="PANTHER" id="PTHR12161:SF16">
    <property type="entry name" value="REGULATOR OF VPS4 ACTIVITY IN THE MVB PATHWAY PROTEIN"/>
    <property type="match status" value="1"/>
</dbReference>
<evidence type="ECO:0000256" key="2">
    <source>
        <dbReference type="SAM" id="MobiDB-lite"/>
    </source>
</evidence>
<feature type="region of interest" description="Disordered" evidence="2">
    <location>
        <begin position="195"/>
        <end position="238"/>
    </location>
</feature>
<dbReference type="InParanoid" id="B9ST08"/>
<dbReference type="eggNOG" id="KOG2027">
    <property type="taxonomic scope" value="Eukaryota"/>
</dbReference>
<organism evidence="3 4">
    <name type="scientific">Ricinus communis</name>
    <name type="common">Castor bean</name>
    <dbReference type="NCBI Taxonomy" id="3988"/>
    <lineage>
        <taxon>Eukaryota</taxon>
        <taxon>Viridiplantae</taxon>
        <taxon>Streptophyta</taxon>
        <taxon>Embryophyta</taxon>
        <taxon>Tracheophyta</taxon>
        <taxon>Spermatophyta</taxon>
        <taxon>Magnoliopsida</taxon>
        <taxon>eudicotyledons</taxon>
        <taxon>Gunneridae</taxon>
        <taxon>Pentapetalae</taxon>
        <taxon>rosids</taxon>
        <taxon>fabids</taxon>
        <taxon>Malpighiales</taxon>
        <taxon>Euphorbiaceae</taxon>
        <taxon>Acalyphoideae</taxon>
        <taxon>Acalypheae</taxon>
        <taxon>Ricinus</taxon>
    </lineage>
</organism>
<name>B9ST08_RICCO</name>
<dbReference type="EMBL" id="EQ974120">
    <property type="protein sequence ID" value="EEF33240.1"/>
    <property type="molecule type" value="Genomic_DNA"/>
</dbReference>
<dbReference type="PANTHER" id="PTHR12161">
    <property type="entry name" value="IST1 FAMILY MEMBER"/>
    <property type="match status" value="1"/>
</dbReference>
<proteinExistence type="inferred from homology"/>
<dbReference type="Proteomes" id="UP000008311">
    <property type="component" value="Unassembled WGS sequence"/>
</dbReference>
<dbReference type="InterPro" id="IPR005061">
    <property type="entry name" value="Ist1"/>
</dbReference>
<dbReference type="Gene3D" id="1.20.1260.60">
    <property type="entry name" value="Vacuolar protein sorting-associated protein Ist1"/>
    <property type="match status" value="1"/>
</dbReference>
<evidence type="ECO:0008006" key="5">
    <source>
        <dbReference type="Google" id="ProtNLM"/>
    </source>
</evidence>
<evidence type="ECO:0000313" key="4">
    <source>
        <dbReference type="Proteomes" id="UP000008311"/>
    </source>
</evidence>
<keyword evidence="4" id="KW-1185">Reference proteome</keyword>
<evidence type="ECO:0000256" key="1">
    <source>
        <dbReference type="ARBA" id="ARBA00005536"/>
    </source>
</evidence>
<protein>
    <recommendedName>
        <fullName evidence="5">Regulator of Vps4 activity in the MVB pathway protein</fullName>
    </recommendedName>
</protein>
<accession>B9ST08</accession>
<dbReference type="InterPro" id="IPR042277">
    <property type="entry name" value="IST1-like"/>
</dbReference>
<dbReference type="GO" id="GO:0015031">
    <property type="term" value="P:protein transport"/>
    <property type="evidence" value="ECO:0007669"/>
    <property type="project" value="InterPro"/>
</dbReference>
<feature type="region of interest" description="Disordered" evidence="2">
    <location>
        <begin position="296"/>
        <end position="349"/>
    </location>
</feature>
<dbReference type="AlphaFoldDB" id="B9ST08"/>
<feature type="compositionally biased region" description="Polar residues" evidence="2">
    <location>
        <begin position="411"/>
        <end position="432"/>
    </location>
</feature>
<dbReference type="Pfam" id="PF03398">
    <property type="entry name" value="Ist1"/>
    <property type="match status" value="1"/>
</dbReference>
<reference evidence="4" key="1">
    <citation type="journal article" date="2010" name="Nat. Biotechnol.">
        <title>Draft genome sequence of the oilseed species Ricinus communis.</title>
        <authorList>
            <person name="Chan A.P."/>
            <person name="Crabtree J."/>
            <person name="Zhao Q."/>
            <person name="Lorenzi H."/>
            <person name="Orvis J."/>
            <person name="Puiu D."/>
            <person name="Melake-Berhan A."/>
            <person name="Jones K.M."/>
            <person name="Redman J."/>
            <person name="Chen G."/>
            <person name="Cahoon E.B."/>
            <person name="Gedil M."/>
            <person name="Stanke M."/>
            <person name="Haas B.J."/>
            <person name="Wortman J.R."/>
            <person name="Fraser-Liggett C.M."/>
            <person name="Ravel J."/>
            <person name="Rabinowicz P.D."/>
        </authorList>
    </citation>
    <scope>NUCLEOTIDE SEQUENCE [LARGE SCALE GENOMIC DNA]</scope>
    <source>
        <strain evidence="4">cv. Hale</strain>
    </source>
</reference>
<gene>
    <name evidence="3" type="ORF">RCOM_0353240</name>
</gene>
<sequence length="448" mass="49951">MGKKLDAIFGRTFKASKFKALANLAISRLAVFKNQRQVRCNQAHSDVLQLLQQGHHERALLRVDQVIKEQNMLDTYVMMEGYCNLVVERVHLMEQDRICPDELKEAVSSLLYASSRCGDFPELQEIRTVFTSRFGKEFAARAIELRNHCGVDPKMIQKLSTRQPSLDSRMKLLKEIASENNIVLQLEVTSIKTEEKLDSSKKHNQHLPETSNNSGSPKPVDNLLISPEGIKSDGFTDSVKGRKKYTDVADAAQAAFESAAYAAAAARAAVELSRSYSHDPDNQNSPNNRGITVSVEDETVKPESEPCDHESRSENKATELNDNNAVEQKNSVPTSSTNSDIEESDLRVTSMTLDPEELLRRLEKDIVFYDSDNESHGSGSEIRSSNTTEEVLEDEKKVPSVIQAGRKVDSVNGNYTAHTTEGPGIQSSQNLNRGKEPFSFRTRGVRGY</sequence>
<feature type="compositionally biased region" description="Polar residues" evidence="2">
    <location>
        <begin position="320"/>
        <end position="339"/>
    </location>
</feature>
<feature type="compositionally biased region" description="Polar residues" evidence="2">
    <location>
        <begin position="207"/>
        <end position="216"/>
    </location>
</feature>
<comment type="similarity">
    <text evidence="1">Belongs to the IST1 family.</text>
</comment>
<dbReference type="FunFam" id="1.20.1260.60:FF:000002">
    <property type="entry name" value="Vacuolar protein sorting-associated protein IST1"/>
    <property type="match status" value="1"/>
</dbReference>
<dbReference type="STRING" id="3988.B9ST08"/>